<evidence type="ECO:0000313" key="8">
    <source>
        <dbReference type="Proteomes" id="UP001321542"/>
    </source>
</evidence>
<keyword evidence="8" id="KW-1185">Reference proteome</keyword>
<dbReference type="EMBL" id="AP018448">
    <property type="protein sequence ID" value="BBC34074.1"/>
    <property type="molecule type" value="Genomic_DNA"/>
</dbReference>
<dbReference type="PANTHER" id="PTHR23221">
    <property type="entry name" value="GLYCOSYLPHOSPHATIDYLINOSITOL PHOSPHOLIPASE D"/>
    <property type="match status" value="1"/>
</dbReference>
<dbReference type="InterPro" id="IPR006311">
    <property type="entry name" value="TAT_signal"/>
</dbReference>
<dbReference type="Gene3D" id="2.130.10.130">
    <property type="entry name" value="Integrin alpha, N-terminal"/>
    <property type="match status" value="3"/>
</dbReference>
<evidence type="ECO:0000256" key="4">
    <source>
        <dbReference type="ARBA" id="ARBA00023180"/>
    </source>
</evidence>
<dbReference type="Pfam" id="PF01839">
    <property type="entry name" value="FG-GAP"/>
    <property type="match status" value="4"/>
</dbReference>
<proteinExistence type="predicted"/>
<evidence type="ECO:0000313" key="7">
    <source>
        <dbReference type="EMBL" id="BBC34074.1"/>
    </source>
</evidence>
<dbReference type="SMART" id="SM00191">
    <property type="entry name" value="Int_alpha"/>
    <property type="match status" value="4"/>
</dbReference>
<reference evidence="7 8" key="1">
    <citation type="journal article" date="2010" name="ChemBioChem">
        <title>Cloning and characterization of the biosynthetic gene cluster of 16-membered macrolide antibiotic FD-891: involvement of a dual functional cytochrome P450 monooxygenase catalyzing epoxidation and hydroxylation.</title>
        <authorList>
            <person name="Kudo F."/>
            <person name="Motegi A."/>
            <person name="Mizoue K."/>
            <person name="Eguchi T."/>
        </authorList>
    </citation>
    <scope>NUCLEOTIDE SEQUENCE [LARGE SCALE GENOMIC DNA]</scope>
    <source>
        <strain evidence="7 8">A-8890</strain>
    </source>
</reference>
<keyword evidence="1 6" id="KW-0732">Signal</keyword>
<gene>
    <name evidence="7" type="ORF">SGFS_053680</name>
</gene>
<dbReference type="SUPFAM" id="SSF69318">
    <property type="entry name" value="Integrin alpha N-terminal domain"/>
    <property type="match status" value="1"/>
</dbReference>
<evidence type="ECO:0008006" key="9">
    <source>
        <dbReference type="Google" id="ProtNLM"/>
    </source>
</evidence>
<dbReference type="InterPro" id="IPR028994">
    <property type="entry name" value="Integrin_alpha_N"/>
</dbReference>
<dbReference type="Proteomes" id="UP001321542">
    <property type="component" value="Chromosome"/>
</dbReference>
<keyword evidence="3" id="KW-0378">Hydrolase</keyword>
<feature type="chain" id="PRO_5047513774" description="Integrin-like protein" evidence="6">
    <location>
        <begin position="30"/>
        <end position="470"/>
    </location>
</feature>
<evidence type="ECO:0000256" key="6">
    <source>
        <dbReference type="SAM" id="SignalP"/>
    </source>
</evidence>
<evidence type="ECO:0000256" key="1">
    <source>
        <dbReference type="ARBA" id="ARBA00022729"/>
    </source>
</evidence>
<evidence type="ECO:0000256" key="5">
    <source>
        <dbReference type="SAM" id="MobiDB-lite"/>
    </source>
</evidence>
<keyword evidence="4" id="KW-0325">Glycoprotein</keyword>
<protein>
    <recommendedName>
        <fullName evidence="9">Integrin-like protein</fullName>
    </recommendedName>
</protein>
<dbReference type="Gene3D" id="2.40.128.340">
    <property type="match status" value="1"/>
</dbReference>
<feature type="signal peptide" evidence="6">
    <location>
        <begin position="1"/>
        <end position="29"/>
    </location>
</feature>
<evidence type="ECO:0000256" key="2">
    <source>
        <dbReference type="ARBA" id="ARBA00022737"/>
    </source>
</evidence>
<reference evidence="7 8" key="2">
    <citation type="journal article" date="2023" name="ChemBioChem">
        <title>Acyltransferase Domain Exchange between Two Independent Type I Polyketide Synthases in the Same Producer Strain of Macrolide Antibiotics.</title>
        <authorList>
            <person name="Kudo F."/>
            <person name="Kishikawa K."/>
            <person name="Tsuboi K."/>
            <person name="Kido T."/>
            <person name="Usui T."/>
            <person name="Hashimoto J."/>
            <person name="Shin-Ya K."/>
            <person name="Miyanaga A."/>
            <person name="Eguchi T."/>
        </authorList>
    </citation>
    <scope>NUCLEOTIDE SEQUENCE [LARGE SCALE GENOMIC DNA]</scope>
    <source>
        <strain evidence="7 8">A-8890</strain>
    </source>
</reference>
<dbReference type="PROSITE" id="PS51318">
    <property type="entry name" value="TAT"/>
    <property type="match status" value="1"/>
</dbReference>
<organism evidence="7 8">
    <name type="scientific">Streptomyces graminofaciens</name>
    <dbReference type="NCBI Taxonomy" id="68212"/>
    <lineage>
        <taxon>Bacteria</taxon>
        <taxon>Bacillati</taxon>
        <taxon>Actinomycetota</taxon>
        <taxon>Actinomycetes</taxon>
        <taxon>Kitasatosporales</taxon>
        <taxon>Streptomycetaceae</taxon>
        <taxon>Streptomyces</taxon>
    </lineage>
</organism>
<feature type="region of interest" description="Disordered" evidence="5">
    <location>
        <begin position="298"/>
        <end position="319"/>
    </location>
</feature>
<dbReference type="InterPro" id="IPR013517">
    <property type="entry name" value="FG-GAP"/>
</dbReference>
<accession>A0ABN5VLA0</accession>
<evidence type="ECO:0000256" key="3">
    <source>
        <dbReference type="ARBA" id="ARBA00022801"/>
    </source>
</evidence>
<name>A0ABN5VLA0_9ACTN</name>
<dbReference type="InterPro" id="IPR013519">
    <property type="entry name" value="Int_alpha_beta-p"/>
</dbReference>
<dbReference type="PROSITE" id="PS51470">
    <property type="entry name" value="FG_GAP"/>
    <property type="match status" value="3"/>
</dbReference>
<sequence>MPLRMSRRTKVAGCTAVAAALLAAPLALAAPASAAPKPPIVDFNGDGYADLAIQAPFGSLQGVAHAGYVSIVYGSPTGMDLEHPENISQDLTWVPGEASETYFGSSTAARDLDGDGYTDLVVSAGNNNSAIVWGTSGGLHEATALSGHLSGLVDGDFNGDGEGDFAARTNGTVKVFLGPFTRAGAPASTTTLPEDRDDVYDLVAGDMNGDGKDDLVTTHGHEERAYKARWWKGTSTGLSKTYKTTGHYTDGGVIADVNMDGYGDYVASDVGSVSEMSMYEAGTVRVVYGGASGPTTRTATITQDTKGVPGVGEAGWRGGDDSDYGDQFGYSLAAGDVTGDGYPDIAVGVPGEDIGSVRDAGSVVLLKGGRAGLTGTGAQAVDQSDAGVPGASEAGDQFGREVSLLDVNSNNRADLAVSAPTEDGTYKDSGAVWVFRGSKAGLTTTSITSFGPKTVWGPEKEAMFGSGFAK</sequence>
<dbReference type="PANTHER" id="PTHR23221:SF7">
    <property type="entry name" value="PHOSPHATIDYLINOSITOL-GLYCAN-SPECIFIC PHOSPHOLIPASE D"/>
    <property type="match status" value="1"/>
</dbReference>
<keyword evidence="2" id="KW-0677">Repeat</keyword>
<dbReference type="Pfam" id="PF13517">
    <property type="entry name" value="FG-GAP_3"/>
    <property type="match status" value="1"/>
</dbReference>